<evidence type="ECO:0000313" key="6">
    <source>
        <dbReference type="Proteomes" id="UP000461730"/>
    </source>
</evidence>
<keyword evidence="3" id="KW-0804">Transcription</keyword>
<keyword evidence="6" id="KW-1185">Reference proteome</keyword>
<dbReference type="GO" id="GO:0003700">
    <property type="term" value="F:DNA-binding transcription factor activity"/>
    <property type="evidence" value="ECO:0007669"/>
    <property type="project" value="InterPro"/>
</dbReference>
<dbReference type="GO" id="GO:0043565">
    <property type="term" value="F:sequence-specific DNA binding"/>
    <property type="evidence" value="ECO:0007669"/>
    <property type="project" value="InterPro"/>
</dbReference>
<evidence type="ECO:0000256" key="3">
    <source>
        <dbReference type="ARBA" id="ARBA00023163"/>
    </source>
</evidence>
<keyword evidence="2" id="KW-0238">DNA-binding</keyword>
<evidence type="ECO:0000313" key="5">
    <source>
        <dbReference type="EMBL" id="MVT09356.1"/>
    </source>
</evidence>
<dbReference type="SUPFAM" id="SSF51215">
    <property type="entry name" value="Regulatory protein AraC"/>
    <property type="match status" value="1"/>
</dbReference>
<dbReference type="Pfam" id="PF12833">
    <property type="entry name" value="HTH_18"/>
    <property type="match status" value="1"/>
</dbReference>
<keyword evidence="1" id="KW-0805">Transcription regulation</keyword>
<gene>
    <name evidence="5" type="ORF">GO493_13885</name>
</gene>
<dbReference type="EMBL" id="WRXN01000005">
    <property type="protein sequence ID" value="MVT09356.1"/>
    <property type="molecule type" value="Genomic_DNA"/>
</dbReference>
<dbReference type="InterPro" id="IPR037923">
    <property type="entry name" value="HTH-like"/>
</dbReference>
<reference evidence="5 6" key="1">
    <citation type="submission" date="2019-12" db="EMBL/GenBank/DDBJ databases">
        <title>Chitinophaga sp. strain ysch24 (GDMCC 1.1355), whole genome shotgun sequence.</title>
        <authorList>
            <person name="Zhang X."/>
        </authorList>
    </citation>
    <scope>NUCLEOTIDE SEQUENCE [LARGE SCALE GENOMIC DNA]</scope>
    <source>
        <strain evidence="6">ysch24</strain>
    </source>
</reference>
<dbReference type="AlphaFoldDB" id="A0A7K1U4Z6"/>
<evidence type="ECO:0000256" key="1">
    <source>
        <dbReference type="ARBA" id="ARBA00023015"/>
    </source>
</evidence>
<organism evidence="5 6">
    <name type="scientific">Chitinophaga tropicalis</name>
    <dbReference type="NCBI Taxonomy" id="2683588"/>
    <lineage>
        <taxon>Bacteria</taxon>
        <taxon>Pseudomonadati</taxon>
        <taxon>Bacteroidota</taxon>
        <taxon>Chitinophagia</taxon>
        <taxon>Chitinophagales</taxon>
        <taxon>Chitinophagaceae</taxon>
        <taxon>Chitinophaga</taxon>
    </lineage>
</organism>
<evidence type="ECO:0000259" key="4">
    <source>
        <dbReference type="PROSITE" id="PS01124"/>
    </source>
</evidence>
<protein>
    <submittedName>
        <fullName evidence="5">Helix-turn-helix domain-containing protein</fullName>
    </submittedName>
</protein>
<dbReference type="RefSeq" id="WP_157306790.1">
    <property type="nucleotide sequence ID" value="NZ_WRXN01000005.1"/>
</dbReference>
<sequence>MAKKTSIPVFSLESGIRIRQLDYRDVELHSPPTNLAHRDNNYIFLFQESGTTRMMVDFHELSATGRCTLCILPGQVHHALSVNKTKAWFLAINTELVSNTYRPVFEEYISLYKPVPVSEAEGHSLKKCFSLLVQEDGRQNGKFGEQVMRSLADACIGMFAAAYYNNEQSGAPSNHRTTIITRQFRVLLRHSYRTMKSPSAYAAALNISLSYLNEAVKFTTGLSVTHWIQQEIIIEAKRMLYYTNNTAKEIGYELGYEDHTYFTRLFTKAVGMSPLAFRKKYRE</sequence>
<dbReference type="InterPro" id="IPR018060">
    <property type="entry name" value="HTH_AraC"/>
</dbReference>
<comment type="caution">
    <text evidence="5">The sequence shown here is derived from an EMBL/GenBank/DDBJ whole genome shotgun (WGS) entry which is preliminary data.</text>
</comment>
<dbReference type="Proteomes" id="UP000461730">
    <property type="component" value="Unassembled WGS sequence"/>
</dbReference>
<dbReference type="PANTHER" id="PTHR43280:SF2">
    <property type="entry name" value="HTH-TYPE TRANSCRIPTIONAL REGULATOR EXSA"/>
    <property type="match status" value="1"/>
</dbReference>
<accession>A0A7K1U4Z6</accession>
<dbReference type="Gene3D" id="1.10.10.60">
    <property type="entry name" value="Homeodomain-like"/>
    <property type="match status" value="1"/>
</dbReference>
<name>A0A7K1U4Z6_9BACT</name>
<dbReference type="PROSITE" id="PS01124">
    <property type="entry name" value="HTH_ARAC_FAMILY_2"/>
    <property type="match status" value="1"/>
</dbReference>
<dbReference type="SMART" id="SM00342">
    <property type="entry name" value="HTH_ARAC"/>
    <property type="match status" value="1"/>
</dbReference>
<dbReference type="InterPro" id="IPR009057">
    <property type="entry name" value="Homeodomain-like_sf"/>
</dbReference>
<evidence type="ECO:0000256" key="2">
    <source>
        <dbReference type="ARBA" id="ARBA00023125"/>
    </source>
</evidence>
<dbReference type="PANTHER" id="PTHR43280">
    <property type="entry name" value="ARAC-FAMILY TRANSCRIPTIONAL REGULATOR"/>
    <property type="match status" value="1"/>
</dbReference>
<dbReference type="SUPFAM" id="SSF46689">
    <property type="entry name" value="Homeodomain-like"/>
    <property type="match status" value="1"/>
</dbReference>
<proteinExistence type="predicted"/>
<feature type="domain" description="HTH araC/xylS-type" evidence="4">
    <location>
        <begin position="182"/>
        <end position="280"/>
    </location>
</feature>